<evidence type="ECO:0000256" key="13">
    <source>
        <dbReference type="PROSITE-ProRule" id="PRU00035"/>
    </source>
</evidence>
<keyword evidence="8 10" id="KW-0539">Nucleus</keyword>
<dbReference type="PROSITE" id="PS50014">
    <property type="entry name" value="BROMODOMAIN_2"/>
    <property type="match status" value="2"/>
</dbReference>
<dbReference type="GeneTree" id="ENSGT00940000155242"/>
<feature type="region of interest" description="Disordered" evidence="15">
    <location>
        <begin position="1692"/>
        <end position="1918"/>
    </location>
</feature>
<dbReference type="PANTHER" id="PTHR13900">
    <property type="entry name" value="TRANSCRIPTION INITIATION FACTOR TFIID"/>
    <property type="match status" value="1"/>
</dbReference>
<reference evidence="18" key="2">
    <citation type="submission" date="2025-08" db="UniProtKB">
        <authorList>
            <consortium name="Ensembl"/>
        </authorList>
    </citation>
    <scope>IDENTIFICATION</scope>
</reference>
<evidence type="ECO:0000256" key="10">
    <source>
        <dbReference type="PIRNR" id="PIRNR003047"/>
    </source>
</evidence>
<dbReference type="InterPro" id="IPR036427">
    <property type="entry name" value="Bromodomain-like_sf"/>
</dbReference>
<dbReference type="SUPFAM" id="SSF47370">
    <property type="entry name" value="Bromodomain"/>
    <property type="match status" value="2"/>
</dbReference>
<dbReference type="InterPro" id="IPR036741">
    <property type="entry name" value="TAFII-230_TBP-bd_sf"/>
</dbReference>
<evidence type="ECO:0000313" key="19">
    <source>
        <dbReference type="Proteomes" id="UP000472272"/>
    </source>
</evidence>
<dbReference type="GO" id="GO:0005669">
    <property type="term" value="C:transcription factor TFIID complex"/>
    <property type="evidence" value="ECO:0007669"/>
    <property type="project" value="UniProtKB-UniRule"/>
</dbReference>
<feature type="compositionally biased region" description="Basic and acidic residues" evidence="15">
    <location>
        <begin position="1250"/>
        <end position="1266"/>
    </location>
</feature>
<feature type="cross-link" description="Glycyl lysine isopeptide (Lys-Gly) (interchain with G-Cter in SUMO2)" evidence="12">
    <location>
        <position position="581"/>
    </location>
</feature>
<comment type="subcellular location">
    <subcellularLocation>
        <location evidence="1 10">Nucleus</location>
    </subcellularLocation>
</comment>
<protein>
    <recommendedName>
        <fullName evidence="10">Transcription initiation factor TFIID subunit</fullName>
    </recommendedName>
</protein>
<organism evidence="18 19">
    <name type="scientific">Podarcis muralis</name>
    <name type="common">Wall lizard</name>
    <name type="synonym">Lacerta muralis</name>
    <dbReference type="NCBI Taxonomy" id="64176"/>
    <lineage>
        <taxon>Eukaryota</taxon>
        <taxon>Metazoa</taxon>
        <taxon>Chordata</taxon>
        <taxon>Craniata</taxon>
        <taxon>Vertebrata</taxon>
        <taxon>Euteleostomi</taxon>
        <taxon>Lepidosauria</taxon>
        <taxon>Squamata</taxon>
        <taxon>Bifurcata</taxon>
        <taxon>Unidentata</taxon>
        <taxon>Episquamata</taxon>
        <taxon>Laterata</taxon>
        <taxon>Lacertibaenia</taxon>
        <taxon>Lacertidae</taxon>
        <taxon>Podarcis</taxon>
    </lineage>
</organism>
<dbReference type="PIRSF" id="PIRSF003047">
    <property type="entry name" value="TAF1_animal"/>
    <property type="match status" value="1"/>
</dbReference>
<feature type="chain" id="PRO_5025671012" description="Transcription initiation factor TFIID subunit" evidence="16">
    <location>
        <begin position="17"/>
        <end position="1918"/>
    </location>
</feature>
<keyword evidence="4 10" id="KW-0805">Transcription regulation</keyword>
<comment type="similarity">
    <text evidence="2 10">Belongs to the TAF1 family.</text>
</comment>
<evidence type="ECO:0000256" key="6">
    <source>
        <dbReference type="ARBA" id="ARBA00023125"/>
    </source>
</evidence>
<feature type="signal peptide" evidence="16">
    <location>
        <begin position="1"/>
        <end position="16"/>
    </location>
</feature>
<dbReference type="InterPro" id="IPR040240">
    <property type="entry name" value="TAF1"/>
</dbReference>
<dbReference type="Pfam" id="PF15288">
    <property type="entry name" value="zf-CCHC_6"/>
    <property type="match status" value="1"/>
</dbReference>
<feature type="compositionally biased region" description="Low complexity" evidence="15">
    <location>
        <begin position="189"/>
        <end position="220"/>
    </location>
</feature>
<feature type="coiled-coil region" evidence="14">
    <location>
        <begin position="1491"/>
        <end position="1518"/>
    </location>
</feature>
<keyword evidence="14" id="KW-0175">Coiled coil</keyword>
<evidence type="ECO:0000256" key="15">
    <source>
        <dbReference type="SAM" id="MobiDB-lite"/>
    </source>
</evidence>
<dbReference type="GO" id="GO:0016251">
    <property type="term" value="F:RNA polymerase II general transcription initiation factor activity"/>
    <property type="evidence" value="ECO:0007669"/>
    <property type="project" value="InterPro"/>
</dbReference>
<dbReference type="SMART" id="SM00297">
    <property type="entry name" value="BROMO"/>
    <property type="match status" value="2"/>
</dbReference>
<evidence type="ECO:0000256" key="11">
    <source>
        <dbReference type="PIRSR" id="PIRSR003047-1"/>
    </source>
</evidence>
<feature type="region of interest" description="Disordered" evidence="15">
    <location>
        <begin position="1250"/>
        <end position="1274"/>
    </location>
</feature>
<keyword evidence="11" id="KW-1015">Disulfide bond</keyword>
<evidence type="ECO:0000256" key="2">
    <source>
        <dbReference type="ARBA" id="ARBA00009064"/>
    </source>
</evidence>
<dbReference type="InterPro" id="IPR041670">
    <property type="entry name" value="Znf-CCHC_6"/>
</dbReference>
<evidence type="ECO:0000256" key="8">
    <source>
        <dbReference type="ARBA" id="ARBA00023242"/>
    </source>
</evidence>
<dbReference type="GO" id="GO:0004402">
    <property type="term" value="F:histone acetyltransferase activity"/>
    <property type="evidence" value="ECO:0007669"/>
    <property type="project" value="InterPro"/>
</dbReference>
<evidence type="ECO:0000256" key="12">
    <source>
        <dbReference type="PIRSR" id="PIRSR003047-2"/>
    </source>
</evidence>
<evidence type="ECO:0000256" key="16">
    <source>
        <dbReference type="SAM" id="SignalP"/>
    </source>
</evidence>
<dbReference type="InterPro" id="IPR001487">
    <property type="entry name" value="Bromodomain"/>
</dbReference>
<keyword evidence="16" id="KW-0732">Signal</keyword>
<evidence type="ECO:0000256" key="9">
    <source>
        <dbReference type="ARBA" id="ARBA00023306"/>
    </source>
</evidence>
<feature type="compositionally biased region" description="Pro residues" evidence="15">
    <location>
        <begin position="1655"/>
        <end position="1664"/>
    </location>
</feature>
<feature type="region of interest" description="Disordered" evidence="15">
    <location>
        <begin position="131"/>
        <end position="230"/>
    </location>
</feature>
<evidence type="ECO:0000256" key="3">
    <source>
        <dbReference type="ARBA" id="ARBA00022737"/>
    </source>
</evidence>
<feature type="domain" description="Bromo" evidence="17">
    <location>
        <begin position="1414"/>
        <end position="1484"/>
    </location>
</feature>
<feature type="region of interest" description="Disordered" evidence="15">
    <location>
        <begin position="1646"/>
        <end position="1672"/>
    </location>
</feature>
<dbReference type="GO" id="GO:0051123">
    <property type="term" value="P:RNA polymerase II preinitiation complex assembly"/>
    <property type="evidence" value="ECO:0007669"/>
    <property type="project" value="TreeGrafter"/>
</dbReference>
<dbReference type="PANTHER" id="PTHR13900:SF0">
    <property type="entry name" value="TRANSCRIPTION INITIATION FACTOR TFIID SUBUNIT 1"/>
    <property type="match status" value="1"/>
</dbReference>
<dbReference type="GO" id="GO:0003677">
    <property type="term" value="F:DNA binding"/>
    <property type="evidence" value="ECO:0007669"/>
    <property type="project" value="UniProtKB-KW"/>
</dbReference>
<dbReference type="Pfam" id="PF00439">
    <property type="entry name" value="Bromodomain"/>
    <property type="match status" value="2"/>
</dbReference>
<accession>A0A670JCP2</accession>
<proteinExistence type="inferred from homology"/>
<dbReference type="InterPro" id="IPR009067">
    <property type="entry name" value="TAF_II_230-bd"/>
</dbReference>
<feature type="compositionally biased region" description="Acidic residues" evidence="15">
    <location>
        <begin position="1738"/>
        <end position="1752"/>
    </location>
</feature>
<feature type="compositionally biased region" description="Acidic residues" evidence="15">
    <location>
        <begin position="1715"/>
        <end position="1729"/>
    </location>
</feature>
<feature type="compositionally biased region" description="Pro residues" evidence="15">
    <location>
        <begin position="160"/>
        <end position="169"/>
    </location>
</feature>
<dbReference type="Gene3D" id="1.20.920.10">
    <property type="entry name" value="Bromodomain-like"/>
    <property type="match status" value="2"/>
</dbReference>
<dbReference type="Gene3D" id="1.10.1100.10">
    <property type="entry name" value="TAFII-230 TBP-binding domain"/>
    <property type="match status" value="1"/>
</dbReference>
<dbReference type="InterPro" id="IPR011177">
    <property type="entry name" value="TAF1_animal"/>
</dbReference>
<evidence type="ECO:0000256" key="4">
    <source>
        <dbReference type="ARBA" id="ARBA00023015"/>
    </source>
</evidence>
<dbReference type="PROSITE" id="PS00633">
    <property type="entry name" value="BROMODOMAIN_1"/>
    <property type="match status" value="2"/>
</dbReference>
<keyword evidence="3" id="KW-0677">Repeat</keyword>
<evidence type="ECO:0000256" key="7">
    <source>
        <dbReference type="ARBA" id="ARBA00023163"/>
    </source>
</evidence>
<feature type="compositionally biased region" description="Acidic residues" evidence="15">
    <location>
        <begin position="1770"/>
        <end position="1782"/>
    </location>
</feature>
<evidence type="ECO:0000256" key="1">
    <source>
        <dbReference type="ARBA" id="ARBA00004123"/>
    </source>
</evidence>
<dbReference type="GO" id="GO:0017025">
    <property type="term" value="F:TBP-class protein binding"/>
    <property type="evidence" value="ECO:0007669"/>
    <property type="project" value="InterPro"/>
</dbReference>
<feature type="disulfide bond" evidence="11">
    <location>
        <begin position="1381"/>
        <end position="1636"/>
    </location>
</feature>
<dbReference type="Proteomes" id="UP000472272">
    <property type="component" value="Chromosome 13"/>
</dbReference>
<feature type="region of interest" description="Disordered" evidence="15">
    <location>
        <begin position="1151"/>
        <end position="1174"/>
    </location>
</feature>
<feature type="region of interest" description="Disordered" evidence="15">
    <location>
        <begin position="988"/>
        <end position="1007"/>
    </location>
</feature>
<dbReference type="PRINTS" id="PR00503">
    <property type="entry name" value="BROMODOMAIN"/>
</dbReference>
<feature type="compositionally biased region" description="Basic and acidic residues" evidence="15">
    <location>
        <begin position="993"/>
        <end position="1002"/>
    </location>
</feature>
<dbReference type="GO" id="GO:0004674">
    <property type="term" value="F:protein serine/threonine kinase activity"/>
    <property type="evidence" value="ECO:0007669"/>
    <property type="project" value="UniProtKB-UniRule"/>
</dbReference>
<keyword evidence="5 13" id="KW-0103">Bromodomain</keyword>
<dbReference type="Ensembl" id="ENSPMRT00000023317.1">
    <property type="protein sequence ID" value="ENSPMRP00000021955.1"/>
    <property type="gene ID" value="ENSPMRG00000013547.1"/>
</dbReference>
<dbReference type="FunFam" id="1.20.920.10:FF:000020">
    <property type="entry name" value="Transcription initiation factor TFIID subunit"/>
    <property type="match status" value="1"/>
</dbReference>
<reference evidence="18" key="3">
    <citation type="submission" date="2025-09" db="UniProtKB">
        <authorList>
            <consortium name="Ensembl"/>
        </authorList>
    </citation>
    <scope>IDENTIFICATION</scope>
</reference>
<keyword evidence="19" id="KW-1185">Reference proteome</keyword>
<dbReference type="FunFam" id="1.10.1100.10:FF:000001">
    <property type="entry name" value="Transcription initiation factor TFIID subunit"/>
    <property type="match status" value="1"/>
</dbReference>
<evidence type="ECO:0000256" key="5">
    <source>
        <dbReference type="ARBA" id="ARBA00023117"/>
    </source>
</evidence>
<sequence>FLPGCVLLNGVGCCCCVVEMSDSDSEEDEGGESRAAPFSLAGFLFGNINEQGQLEGEGLLDQESKKHLAGLGALGLGSLITEITASEDDASESDGAQLDEEGWVKSTEDAVDYSDITEVAEDESRRYRQAMGNLQPFQRADDDDDDDYDADSEDIDSKLMPPPPPPPGPMRKEDEKDESASGSEDNDGIILPSIIAPSSAALEKNDFSSSSDSESESGSQDSRKAESSDSRLTLPLAGIMQQDTTKQLPSVTDLFPEFRPGKVLRFLRLFGPGKNIPSVWRSARRKRKKKHREVTPEVQILDGEAAVETIVEEKSPWEYEYAPPPPPEQCLSDDEITMMAPVESKFSQSTGDADKVADTRPKVAEWRYGPAQLWYDMLGVPEDGSGFDYGFKMKEQELEPIIYTSLILFRMKDALLADEHFLMVTQLQWEDDVIWNGEDIKHKGTKTQRASLAGWLPSSMTRNATAYNAQQGELTSLDEDKPWYSIFPIDNEELVYGRWEDNIIWDDEAMEKVLTPPVLTLDPNDENIILEIPDEKEEMTLNSPSKESKKESSLKKSRILLGKTGVIKEETQQNMSQPEVKDPWNLSNDEFYYPKQQGLRGTFGGNIIQHSIPAVELRQPFFPTHMGPMKLRQAHRPPLKKYSFGTISQPGPHPVQPLLKHIKKKAKMREQERQASGGGEMFFMRTPTDLTGKDGDLILAEYSEENAPLMMQVGMATKIKNYYKRKPGKDPGAPDCKYGETVYCHTSPFLGSLHPGQLLQAFENNLFRAPIYLHKMPETDFLVIRTRQAYYIRELVDIFVVGQECPLFEVPGPNSKRANTHIRDFLQVFIYRLFWKSRDRPRRIRMEDIKKAFPSHSESSIRKRLKLCADFKRTGMDSNWWVLKPDFRLPTEEEIRAMVSPEQCCAYYSMISAEQRLKDAGYGEKSFFAPEEENEEDFQMKIDDEVRTAPWNTTRAFIAAMKGKCLLEVTGVADPTGCGEGFSYVKIPNKPTQQKDDKEPQPVKKTVTGTDADLRRLSLKNAKQLLRKFGVPEEEIKKLSRWEVIDVVRTMSTEQARSGETPMSKFARGSRFSVAEHQERYKEECQRIFDLQNKVLESTEILSTDTDSSSAEDSDFEEMGKNIENMLQNKKTSSQLSREREEQERKELQRMLMGEDSINEKERDDDTASVTSLNSSATGRRLKIYRTFRDEDGKEYVRCETVRKPAVIDAYSRIRTTKDDEFIRKFALFDEQHREEMRKERRRIQEQLRRLKRNQEKEKLKGPPEKKPKKMKERTDLKLKCGACGAIGHMRTNKFCPLYYQTNAPPSNPVAMTEEQEEELEKTVIPNDNEELIKVEGTKIVLGKQLIESADEVRRKSLVLKFPKQQLPPKKKRRVGTTVHCDYLNRPHKSIHRRRTDPMVTLSSILESIINEMRDLPNTYPFHQPVNGKVVKDYYKIITKPMDLQTLRENVRKRLYPSREEFREQVELIVKNSATYNGPKHSLTQISQSMLDLCDQKLKEKEDKLARLEKAINPLLDDDDQVAFSFILDNIVTQKMMAVPDSWPFHHPVNKKFVPDYYKVIVSPMDLETIRKNISKHKYQNREVFLDDVNLILANSIRYNGPDSQYTKTAQEIVNICYQTLAEYDEHLTQLERDICTAKEAALEEADLESLDPMTPGPYTPQPPDLYDTNTSLSMSHDASVYQDESILSALDIPTTTPEKQGIQMRQGRGRLGEEDSDVDIEGFDEDEDGKPKTPAPEVEDGDGDLADEEEGSAQQPQASVLYEDLLMSDGEDDDGSDEEGDNPFMSIQLSESGSDSDVESSAVRPKQPHVLQENTRMGMDNEESMMSYEGTGGETSHALEDSNASYGSYEEPDPKSNTRDTSFSSIGGYEVSEEEEEEEEDQRRGPSVLSQVHLSEDEEDSEDFHSIAGDSDLDSDE</sequence>
<dbReference type="Pfam" id="PF09247">
    <property type="entry name" value="TBP-binding"/>
    <property type="match status" value="1"/>
</dbReference>
<dbReference type="InterPro" id="IPR018359">
    <property type="entry name" value="Bromodomain_CS"/>
</dbReference>
<dbReference type="SUPFAM" id="SSF47055">
    <property type="entry name" value="TAF(II)230 TBP-binding fragment"/>
    <property type="match status" value="1"/>
</dbReference>
<feature type="compositionally biased region" description="Acidic residues" evidence="15">
    <location>
        <begin position="141"/>
        <end position="154"/>
    </location>
</feature>
<feature type="domain" description="Bromo" evidence="17">
    <location>
        <begin position="1537"/>
        <end position="1607"/>
    </location>
</feature>
<name>A0A670JCP2_PODMU</name>
<feature type="compositionally biased region" description="Low complexity" evidence="15">
    <location>
        <begin position="1791"/>
        <end position="1802"/>
    </location>
</feature>
<feature type="cross-link" description="Glycyl lysine isopeptide (Lys-Gly) (interchain with G-Cter in SUMO2)" evidence="12">
    <location>
        <position position="568"/>
    </location>
</feature>
<evidence type="ECO:0000313" key="18">
    <source>
        <dbReference type="Ensembl" id="ENSPMRP00000021955.1"/>
    </source>
</evidence>
<keyword evidence="7 10" id="KW-0804">Transcription</keyword>
<evidence type="ECO:0000256" key="14">
    <source>
        <dbReference type="SAM" id="Coils"/>
    </source>
</evidence>
<reference evidence="18 19" key="1">
    <citation type="journal article" date="2019" name="Proc. Natl. Acad. Sci. U.S.A.">
        <title>Regulatory changes in pterin and carotenoid genes underlie balanced color polymorphisms in the wall lizard.</title>
        <authorList>
            <person name="Andrade P."/>
            <person name="Pinho C."/>
            <person name="Perez I de Lanuza G."/>
            <person name="Afonso S."/>
            <person name="Brejcha J."/>
            <person name="Rubin C.J."/>
            <person name="Wallerman O."/>
            <person name="Pereira P."/>
            <person name="Sabatino S.J."/>
            <person name="Bellati A."/>
            <person name="Pellitteri-Rosa D."/>
            <person name="Bosakova Z."/>
            <person name="Bunikis I."/>
            <person name="Carretero M.A."/>
            <person name="Feiner N."/>
            <person name="Marsik P."/>
            <person name="Pauperio F."/>
            <person name="Salvi D."/>
            <person name="Soler L."/>
            <person name="While G.M."/>
            <person name="Uller T."/>
            <person name="Font E."/>
            <person name="Andersson L."/>
            <person name="Carneiro M."/>
        </authorList>
    </citation>
    <scope>NUCLEOTIDE SEQUENCE</scope>
</reference>
<evidence type="ECO:0000259" key="17">
    <source>
        <dbReference type="PROSITE" id="PS50014"/>
    </source>
</evidence>
<feature type="compositionally biased region" description="Acidic residues" evidence="15">
    <location>
        <begin position="1872"/>
        <end position="1881"/>
    </location>
</feature>
<keyword evidence="9" id="KW-0131">Cell cycle</keyword>
<dbReference type="FunFam" id="1.20.920.10:FF:000019">
    <property type="entry name" value="Transcription initiation factor TFIID subunit"/>
    <property type="match status" value="1"/>
</dbReference>
<dbReference type="InterPro" id="IPR022591">
    <property type="entry name" value="TAF1_HAT_dom"/>
</dbReference>
<dbReference type="CDD" id="cd05511">
    <property type="entry name" value="Bromo_TFIID"/>
    <property type="match status" value="2"/>
</dbReference>
<keyword evidence="6" id="KW-0238">DNA-binding</keyword>
<dbReference type="Pfam" id="PF12157">
    <property type="entry name" value="DUF3591"/>
    <property type="match status" value="1"/>
</dbReference>